<name>A0ABV8KWG8_9ACTN</name>
<comment type="caution">
    <text evidence="1">The sequence shown here is derived from an EMBL/GenBank/DDBJ whole genome shotgun (WGS) entry which is preliminary data.</text>
</comment>
<dbReference type="Proteomes" id="UP001595868">
    <property type="component" value="Unassembled WGS sequence"/>
</dbReference>
<protein>
    <submittedName>
        <fullName evidence="1">Bacteriocin fulvocin C-related protein</fullName>
    </submittedName>
</protein>
<accession>A0ABV8KWG8</accession>
<proteinExistence type="predicted"/>
<reference evidence="2" key="1">
    <citation type="journal article" date="2019" name="Int. J. Syst. Evol. Microbiol.">
        <title>The Global Catalogue of Microorganisms (GCM) 10K type strain sequencing project: providing services to taxonomists for standard genome sequencing and annotation.</title>
        <authorList>
            <consortium name="The Broad Institute Genomics Platform"/>
            <consortium name="The Broad Institute Genome Sequencing Center for Infectious Disease"/>
            <person name="Wu L."/>
            <person name="Ma J."/>
        </authorList>
    </citation>
    <scope>NUCLEOTIDE SEQUENCE [LARGE SCALE GENOMIC DNA]</scope>
    <source>
        <strain evidence="2">2902at01</strain>
    </source>
</reference>
<dbReference type="RefSeq" id="WP_377553039.1">
    <property type="nucleotide sequence ID" value="NZ_JBHSBN010000045.1"/>
</dbReference>
<evidence type="ECO:0000313" key="2">
    <source>
        <dbReference type="Proteomes" id="UP001595868"/>
    </source>
</evidence>
<sequence length="324" mass="35477">MSDSSRWVLAFDGSCAACATISHTVERASDRKLEVLPLTHPDVLRWREERMGVEAPWVPTLIRVRGPKVKTWTGATMGVRLAAMLGPGATMRVLSALGELPHRQQQADAQPASRSSLVMGRKRFLQLGAGIAVAAGLTVTGRTPAFAQSETSRARAWVQANLDRLPEHYSEITRYPMEYRRAIFSKLSPSARSRFWLEHLGRYRAGHPDLSPEQHRVLNQAVDTFSDEAVFQDLRQAGVDQRLTALAEAAVAAFGETEAAALVATLGPGEPARSTTAMVPDCECSTSNDWCKVWSSGSRCYTVRCPGWYGCGTGGIYWCNGYCS</sequence>
<dbReference type="EMBL" id="JBHSBN010000045">
    <property type="protein sequence ID" value="MFC4110539.1"/>
    <property type="molecule type" value="Genomic_DNA"/>
</dbReference>
<gene>
    <name evidence="1" type="ORF">ACFOX0_32045</name>
</gene>
<organism evidence="1 2">
    <name type="scientific">Micromonospora zhanjiangensis</name>
    <dbReference type="NCBI Taxonomy" id="1522057"/>
    <lineage>
        <taxon>Bacteria</taxon>
        <taxon>Bacillati</taxon>
        <taxon>Actinomycetota</taxon>
        <taxon>Actinomycetes</taxon>
        <taxon>Micromonosporales</taxon>
        <taxon>Micromonosporaceae</taxon>
        <taxon>Micromonospora</taxon>
    </lineage>
</organism>
<dbReference type="NCBIfam" id="NF033852">
    <property type="entry name" value="fulvocin_rel"/>
    <property type="match status" value="1"/>
</dbReference>
<keyword evidence="2" id="KW-1185">Reference proteome</keyword>
<evidence type="ECO:0000313" key="1">
    <source>
        <dbReference type="EMBL" id="MFC4110539.1"/>
    </source>
</evidence>